<evidence type="ECO:0000313" key="2">
    <source>
        <dbReference type="Proteomes" id="UP000245916"/>
    </source>
</evidence>
<dbReference type="PIRSF" id="PIRSF032038">
    <property type="entry name" value="UCP023238"/>
    <property type="match status" value="1"/>
</dbReference>
<sequence length="179" mass="19497">MQTGHSSLIVAVALGILAVPALARTGDAPRSESLKRLVDCRSITDGTERLACFDREVASIDAAEAANELVVVDREQIRKTRRTLFGLALPDLGIFGGGSGDEEEDGVSQIESTIKRADRGAYGRWVITLETGAVWAQTDDRNLPRWPKAGQPILIKRGVLGSYMANINEQNAIRVERLR</sequence>
<protein>
    <submittedName>
        <fullName evidence="1">Uncharacterized protein</fullName>
    </submittedName>
</protein>
<dbReference type="RefSeq" id="WP_109270459.1">
    <property type="nucleotide sequence ID" value="NZ_QFFF01000001.1"/>
</dbReference>
<keyword evidence="2" id="KW-1185">Reference proteome</keyword>
<dbReference type="Proteomes" id="UP000245916">
    <property type="component" value="Unassembled WGS sequence"/>
</dbReference>
<dbReference type="AlphaFoldDB" id="A0A2U2J1V3"/>
<evidence type="ECO:0000313" key="1">
    <source>
        <dbReference type="EMBL" id="PWG02319.1"/>
    </source>
</evidence>
<comment type="caution">
    <text evidence="1">The sequence shown here is derived from an EMBL/GenBank/DDBJ whole genome shotgun (WGS) entry which is preliminary data.</text>
</comment>
<dbReference type="InterPro" id="IPR016987">
    <property type="entry name" value="UCP023238"/>
</dbReference>
<dbReference type="OrthoDB" id="7596780at2"/>
<name>A0A2U2J1V3_9SPHN</name>
<proteinExistence type="predicted"/>
<dbReference type="EMBL" id="QFFF01000001">
    <property type="protein sequence ID" value="PWG02319.1"/>
    <property type="molecule type" value="Genomic_DNA"/>
</dbReference>
<organism evidence="1 2">
    <name type="scientific">Allosphingosinicella humi</name>
    <dbReference type="NCBI Taxonomy" id="2068657"/>
    <lineage>
        <taxon>Bacteria</taxon>
        <taxon>Pseudomonadati</taxon>
        <taxon>Pseudomonadota</taxon>
        <taxon>Alphaproteobacteria</taxon>
        <taxon>Sphingomonadales</taxon>
        <taxon>Sphingomonadaceae</taxon>
        <taxon>Allosphingosinicella</taxon>
    </lineage>
</organism>
<accession>A0A2U2J1V3</accession>
<gene>
    <name evidence="1" type="ORF">DF286_05170</name>
</gene>
<reference evidence="1 2" key="1">
    <citation type="submission" date="2018-05" db="EMBL/GenBank/DDBJ databases">
        <title>Genome of Sphingosinicella humi QZX222.</title>
        <authorList>
            <person name="Qiao Z."/>
            <person name="Wang G."/>
        </authorList>
    </citation>
    <scope>NUCLEOTIDE SEQUENCE [LARGE SCALE GENOMIC DNA]</scope>
    <source>
        <strain evidence="1 2">QZX222</strain>
    </source>
</reference>